<accession>A0ABS2PDP1</accession>
<dbReference type="EC" id="2.7.13.3" evidence="3"/>
<organism evidence="17 18">
    <name type="scientific">Geomicrobium sediminis</name>
    <dbReference type="NCBI Taxonomy" id="1347788"/>
    <lineage>
        <taxon>Bacteria</taxon>
        <taxon>Bacillati</taxon>
        <taxon>Bacillota</taxon>
        <taxon>Bacilli</taxon>
        <taxon>Bacillales</taxon>
        <taxon>Geomicrobium</taxon>
    </lineage>
</organism>
<dbReference type="PANTHER" id="PTHR45528:SF1">
    <property type="entry name" value="SENSOR HISTIDINE KINASE CPXA"/>
    <property type="match status" value="1"/>
</dbReference>
<gene>
    <name evidence="17" type="ORF">JOD17_002190</name>
</gene>
<dbReference type="Gene3D" id="6.10.340.10">
    <property type="match status" value="1"/>
</dbReference>
<dbReference type="Proteomes" id="UP000741863">
    <property type="component" value="Unassembled WGS sequence"/>
</dbReference>
<evidence type="ECO:0000256" key="8">
    <source>
        <dbReference type="ARBA" id="ARBA00022741"/>
    </source>
</evidence>
<comment type="caution">
    <text evidence="17">The sequence shown here is derived from an EMBL/GenBank/DDBJ whole genome shotgun (WGS) entry which is preliminary data.</text>
</comment>
<dbReference type="CDD" id="cd00082">
    <property type="entry name" value="HisKA"/>
    <property type="match status" value="1"/>
</dbReference>
<proteinExistence type="predicted"/>
<feature type="domain" description="HAMP" evidence="16">
    <location>
        <begin position="89"/>
        <end position="133"/>
    </location>
</feature>
<dbReference type="InterPro" id="IPR003660">
    <property type="entry name" value="HAMP_dom"/>
</dbReference>
<keyword evidence="11 14" id="KW-1133">Transmembrane helix</keyword>
<dbReference type="InterPro" id="IPR003594">
    <property type="entry name" value="HATPase_dom"/>
</dbReference>
<dbReference type="PROSITE" id="PS50109">
    <property type="entry name" value="HIS_KIN"/>
    <property type="match status" value="1"/>
</dbReference>
<evidence type="ECO:0000256" key="5">
    <source>
        <dbReference type="ARBA" id="ARBA00022553"/>
    </source>
</evidence>
<evidence type="ECO:0000256" key="4">
    <source>
        <dbReference type="ARBA" id="ARBA00022475"/>
    </source>
</evidence>
<protein>
    <recommendedName>
        <fullName evidence="3">histidine kinase</fullName>
        <ecNumber evidence="3">2.7.13.3</ecNumber>
    </recommendedName>
</protein>
<evidence type="ECO:0000259" key="16">
    <source>
        <dbReference type="PROSITE" id="PS50885"/>
    </source>
</evidence>
<dbReference type="GO" id="GO:0016301">
    <property type="term" value="F:kinase activity"/>
    <property type="evidence" value="ECO:0007669"/>
    <property type="project" value="UniProtKB-KW"/>
</dbReference>
<evidence type="ECO:0000256" key="11">
    <source>
        <dbReference type="ARBA" id="ARBA00022989"/>
    </source>
</evidence>
<evidence type="ECO:0000256" key="9">
    <source>
        <dbReference type="ARBA" id="ARBA00022777"/>
    </source>
</evidence>
<dbReference type="Gene3D" id="1.10.287.130">
    <property type="match status" value="1"/>
</dbReference>
<keyword evidence="13 14" id="KW-0472">Membrane</keyword>
<dbReference type="InterPro" id="IPR050398">
    <property type="entry name" value="HssS/ArlS-like"/>
</dbReference>
<feature type="transmembrane region" description="Helical" evidence="14">
    <location>
        <begin position="12"/>
        <end position="31"/>
    </location>
</feature>
<evidence type="ECO:0000256" key="14">
    <source>
        <dbReference type="SAM" id="Phobius"/>
    </source>
</evidence>
<evidence type="ECO:0000256" key="13">
    <source>
        <dbReference type="ARBA" id="ARBA00023136"/>
    </source>
</evidence>
<evidence type="ECO:0000259" key="15">
    <source>
        <dbReference type="PROSITE" id="PS50109"/>
    </source>
</evidence>
<keyword evidence="6" id="KW-0808">Transferase</keyword>
<keyword evidence="7 14" id="KW-0812">Transmembrane</keyword>
<dbReference type="SUPFAM" id="SSF47384">
    <property type="entry name" value="Homodimeric domain of signal transducing histidine kinase"/>
    <property type="match status" value="1"/>
</dbReference>
<evidence type="ECO:0000256" key="1">
    <source>
        <dbReference type="ARBA" id="ARBA00000085"/>
    </source>
</evidence>
<dbReference type="SUPFAM" id="SSF55874">
    <property type="entry name" value="ATPase domain of HSP90 chaperone/DNA topoisomerase II/histidine kinase"/>
    <property type="match status" value="1"/>
</dbReference>
<dbReference type="SMART" id="SM00387">
    <property type="entry name" value="HATPase_c"/>
    <property type="match status" value="1"/>
</dbReference>
<feature type="transmembrane region" description="Helical" evidence="14">
    <location>
        <begin position="61"/>
        <end position="79"/>
    </location>
</feature>
<keyword evidence="18" id="KW-1185">Reference proteome</keyword>
<dbReference type="Pfam" id="PF00512">
    <property type="entry name" value="HisKA"/>
    <property type="match status" value="1"/>
</dbReference>
<keyword evidence="8" id="KW-0547">Nucleotide-binding</keyword>
<keyword evidence="4" id="KW-1003">Cell membrane</keyword>
<keyword evidence="12" id="KW-0902">Two-component regulatory system</keyword>
<evidence type="ECO:0000313" key="18">
    <source>
        <dbReference type="Proteomes" id="UP000741863"/>
    </source>
</evidence>
<dbReference type="PANTHER" id="PTHR45528">
    <property type="entry name" value="SENSOR HISTIDINE KINASE CPXA"/>
    <property type="match status" value="1"/>
</dbReference>
<dbReference type="SMART" id="SM00388">
    <property type="entry name" value="HisKA"/>
    <property type="match status" value="1"/>
</dbReference>
<name>A0ABS2PDP1_9BACL</name>
<reference evidence="17 18" key="1">
    <citation type="submission" date="2021-01" db="EMBL/GenBank/DDBJ databases">
        <title>Genomic Encyclopedia of Type Strains, Phase IV (KMG-IV): sequencing the most valuable type-strain genomes for metagenomic binning, comparative biology and taxonomic classification.</title>
        <authorList>
            <person name="Goeker M."/>
        </authorList>
    </citation>
    <scope>NUCLEOTIDE SEQUENCE [LARGE SCALE GENOMIC DNA]</scope>
    <source>
        <strain evidence="17 18">DSM 25540</strain>
    </source>
</reference>
<keyword evidence="10" id="KW-0067">ATP-binding</keyword>
<evidence type="ECO:0000256" key="7">
    <source>
        <dbReference type="ARBA" id="ARBA00022692"/>
    </source>
</evidence>
<evidence type="ECO:0000256" key="12">
    <source>
        <dbReference type="ARBA" id="ARBA00023012"/>
    </source>
</evidence>
<sequence length="365" mass="41780">MARYKSGFRLKMVYTFGLSLLLSGLSTYVIYRFLQNYYYDNADYGGVLFRVRLFMNMVGDLYFFLLLFIPIAILFFFILTKKYSVYFSKISSGIHDLANGDFTKEVNIQSNDEFESVATDINTAKKQLKIAIEKGEFQESSKDYLVGNLAHDLRTPLTSLIGYLEIVMQDESLTEQQKQHFLKIVHTKSQRLERLIDELFEMTKLNYGKAPLRKETIDLSELLQQLTEEMYPIFQAEHVEIRPNLPAPLMITGDGSLLARLFENLLSNAAKYGTEGLYIDVEGVMVDEEVIEVRVTNYGNQIIPEDLPHVFDMFYTGDKARNHEASQRSGLGLFIAQNIAGQHEGKIDVESDAIKTIFRVQLPSS</sequence>
<dbReference type="Gene3D" id="3.30.565.10">
    <property type="entry name" value="Histidine kinase-like ATPase, C-terminal domain"/>
    <property type="match status" value="1"/>
</dbReference>
<dbReference type="InterPro" id="IPR036890">
    <property type="entry name" value="HATPase_C_sf"/>
</dbReference>
<dbReference type="Pfam" id="PF02518">
    <property type="entry name" value="HATPase_c"/>
    <property type="match status" value="1"/>
</dbReference>
<dbReference type="InterPro" id="IPR005467">
    <property type="entry name" value="His_kinase_dom"/>
</dbReference>
<dbReference type="CDD" id="cd06225">
    <property type="entry name" value="HAMP"/>
    <property type="match status" value="1"/>
</dbReference>
<keyword evidence="5" id="KW-0597">Phosphoprotein</keyword>
<evidence type="ECO:0000256" key="3">
    <source>
        <dbReference type="ARBA" id="ARBA00012438"/>
    </source>
</evidence>
<evidence type="ECO:0000256" key="2">
    <source>
        <dbReference type="ARBA" id="ARBA00004651"/>
    </source>
</evidence>
<dbReference type="EMBL" id="JAFBEC010000006">
    <property type="protein sequence ID" value="MBM7633096.1"/>
    <property type="molecule type" value="Genomic_DNA"/>
</dbReference>
<dbReference type="RefSeq" id="WP_204697644.1">
    <property type="nucleotide sequence ID" value="NZ_JAFBEC010000006.1"/>
</dbReference>
<feature type="domain" description="Histidine kinase" evidence="15">
    <location>
        <begin position="148"/>
        <end position="365"/>
    </location>
</feature>
<evidence type="ECO:0000256" key="6">
    <source>
        <dbReference type="ARBA" id="ARBA00022679"/>
    </source>
</evidence>
<comment type="subcellular location">
    <subcellularLocation>
        <location evidence="2">Cell membrane</location>
        <topology evidence="2">Multi-pass membrane protein</topology>
    </subcellularLocation>
</comment>
<evidence type="ECO:0000256" key="10">
    <source>
        <dbReference type="ARBA" id="ARBA00022840"/>
    </source>
</evidence>
<dbReference type="InterPro" id="IPR036097">
    <property type="entry name" value="HisK_dim/P_sf"/>
</dbReference>
<evidence type="ECO:0000313" key="17">
    <source>
        <dbReference type="EMBL" id="MBM7633096.1"/>
    </source>
</evidence>
<keyword evidence="9 17" id="KW-0418">Kinase</keyword>
<comment type="catalytic activity">
    <reaction evidence="1">
        <text>ATP + protein L-histidine = ADP + protein N-phospho-L-histidine.</text>
        <dbReference type="EC" id="2.7.13.3"/>
    </reaction>
</comment>
<dbReference type="PROSITE" id="PS50885">
    <property type="entry name" value="HAMP"/>
    <property type="match status" value="1"/>
</dbReference>
<dbReference type="InterPro" id="IPR003661">
    <property type="entry name" value="HisK_dim/P_dom"/>
</dbReference>